<dbReference type="Pfam" id="PF07883">
    <property type="entry name" value="Cupin_2"/>
    <property type="match status" value="1"/>
</dbReference>
<dbReference type="CDD" id="cd02238">
    <property type="entry name" value="cupin_KdgF"/>
    <property type="match status" value="1"/>
</dbReference>
<gene>
    <name evidence="3" type="ORF">AUR66_13025</name>
</gene>
<dbReference type="PANTHER" id="PTHR40112">
    <property type="entry name" value="H2HPP ISOMERASE"/>
    <property type="match status" value="1"/>
</dbReference>
<sequence>MDRISIDDVEPSEAADDVYLALLAGGDEMNVQHFRIEPGASVPVHDHPHEQVGYIVAGELTFVAGDDGEEIVVGPGDSYSLAGGEPHGAENRGDETVIGIDVFSPPRDNPPWMD</sequence>
<dbReference type="InterPro" id="IPR014710">
    <property type="entry name" value="RmlC-like_jellyroll"/>
</dbReference>
<dbReference type="SUPFAM" id="SSF51182">
    <property type="entry name" value="RmlC-like cupins"/>
    <property type="match status" value="1"/>
</dbReference>
<feature type="region of interest" description="Disordered" evidence="1">
    <location>
        <begin position="82"/>
        <end position="114"/>
    </location>
</feature>
<feature type="domain" description="Cupin type-2" evidence="2">
    <location>
        <begin position="33"/>
        <end position="103"/>
    </location>
</feature>
<dbReference type="InterPro" id="IPR013096">
    <property type="entry name" value="Cupin_2"/>
</dbReference>
<evidence type="ECO:0000313" key="3">
    <source>
        <dbReference type="EMBL" id="KTG27794.1"/>
    </source>
</evidence>
<reference evidence="3 4" key="1">
    <citation type="submission" date="2015-12" db="EMBL/GenBank/DDBJ databases">
        <title>Haloferax profundi sp. nov. isolated from the Discovery deep brine-seawater interface in the Red Sea.</title>
        <authorList>
            <person name="Zhang G."/>
            <person name="Stingl U."/>
            <person name="Rashid M."/>
        </authorList>
    </citation>
    <scope>NUCLEOTIDE SEQUENCE [LARGE SCALE GENOMIC DNA]</scope>
    <source>
        <strain evidence="3 4">SB29</strain>
    </source>
</reference>
<dbReference type="OrthoDB" id="114121at2157"/>
<dbReference type="Gene3D" id="2.60.120.10">
    <property type="entry name" value="Jelly Rolls"/>
    <property type="match status" value="1"/>
</dbReference>
<dbReference type="PANTHER" id="PTHR40112:SF1">
    <property type="entry name" value="H2HPP ISOMERASE"/>
    <property type="match status" value="1"/>
</dbReference>
<organism evidence="3 4">
    <name type="scientific">Haloferax profundi</name>
    <dbReference type="NCBI Taxonomy" id="1544718"/>
    <lineage>
        <taxon>Archaea</taxon>
        <taxon>Methanobacteriati</taxon>
        <taxon>Methanobacteriota</taxon>
        <taxon>Stenosarchaea group</taxon>
        <taxon>Halobacteria</taxon>
        <taxon>Halobacteriales</taxon>
        <taxon>Haloferacaceae</taxon>
        <taxon>Haloferax</taxon>
    </lineage>
</organism>
<evidence type="ECO:0000259" key="2">
    <source>
        <dbReference type="Pfam" id="PF07883"/>
    </source>
</evidence>
<dbReference type="InterPro" id="IPR011051">
    <property type="entry name" value="RmlC_Cupin_sf"/>
</dbReference>
<protein>
    <submittedName>
        <fullName evidence="3">Cupin</fullName>
    </submittedName>
</protein>
<dbReference type="AlphaFoldDB" id="A0A0W1SND1"/>
<name>A0A0W1SND1_9EURY</name>
<proteinExistence type="predicted"/>
<accession>A0A0W1SND1</accession>
<dbReference type="InterPro" id="IPR052535">
    <property type="entry name" value="Bacilysin_H2HPP_isomerase"/>
</dbReference>
<evidence type="ECO:0000256" key="1">
    <source>
        <dbReference type="SAM" id="MobiDB-lite"/>
    </source>
</evidence>
<comment type="caution">
    <text evidence="3">The sequence shown here is derived from an EMBL/GenBank/DDBJ whole genome shotgun (WGS) entry which is preliminary data.</text>
</comment>
<dbReference type="RefSeq" id="WP_058571948.1">
    <property type="nucleotide sequence ID" value="NZ_LOPV01000153.1"/>
</dbReference>
<dbReference type="EMBL" id="LOPV01000153">
    <property type="protein sequence ID" value="KTG27794.1"/>
    <property type="molecule type" value="Genomic_DNA"/>
</dbReference>
<evidence type="ECO:0000313" key="4">
    <source>
        <dbReference type="Proteomes" id="UP000053157"/>
    </source>
</evidence>
<keyword evidence="4" id="KW-1185">Reference proteome</keyword>
<dbReference type="Proteomes" id="UP000053157">
    <property type="component" value="Unassembled WGS sequence"/>
</dbReference>